<dbReference type="HOGENOM" id="CLU_2869963_0_0_1"/>
<protein>
    <submittedName>
        <fullName evidence="1">GL12920</fullName>
    </submittedName>
</protein>
<keyword evidence="2" id="KW-1185">Reference proteome</keyword>
<dbReference type="Proteomes" id="UP000008744">
    <property type="component" value="Unassembled WGS sequence"/>
</dbReference>
<organism evidence="2">
    <name type="scientific">Drosophila persimilis</name>
    <name type="common">Fruit fly</name>
    <dbReference type="NCBI Taxonomy" id="7234"/>
    <lineage>
        <taxon>Eukaryota</taxon>
        <taxon>Metazoa</taxon>
        <taxon>Ecdysozoa</taxon>
        <taxon>Arthropoda</taxon>
        <taxon>Hexapoda</taxon>
        <taxon>Insecta</taxon>
        <taxon>Pterygota</taxon>
        <taxon>Neoptera</taxon>
        <taxon>Endopterygota</taxon>
        <taxon>Diptera</taxon>
        <taxon>Brachycera</taxon>
        <taxon>Muscomorpha</taxon>
        <taxon>Ephydroidea</taxon>
        <taxon>Drosophilidae</taxon>
        <taxon>Drosophila</taxon>
        <taxon>Sophophora</taxon>
    </lineage>
</organism>
<gene>
    <name evidence="1" type="primary">Dper\GL12920</name>
    <name evidence="1" type="ORF">Dper_GL12920</name>
</gene>
<dbReference type="EMBL" id="CH696615">
    <property type="protein sequence ID" value="EDW39499.1"/>
    <property type="molecule type" value="Genomic_DNA"/>
</dbReference>
<reference evidence="1 2" key="1">
    <citation type="journal article" date="2007" name="Nature">
        <title>Evolution of genes and genomes on the Drosophila phylogeny.</title>
        <authorList>
            <consortium name="Drosophila 12 Genomes Consortium"/>
            <person name="Clark A.G."/>
            <person name="Eisen M.B."/>
            <person name="Smith D.R."/>
            <person name="Bergman C.M."/>
            <person name="Oliver B."/>
            <person name="Markow T.A."/>
            <person name="Kaufman T.C."/>
            <person name="Kellis M."/>
            <person name="Gelbart W."/>
            <person name="Iyer V.N."/>
            <person name="Pollard D.A."/>
            <person name="Sackton T.B."/>
            <person name="Larracuente A.M."/>
            <person name="Singh N.D."/>
            <person name="Abad J.P."/>
            <person name="Abt D.N."/>
            <person name="Adryan B."/>
            <person name="Aguade M."/>
            <person name="Akashi H."/>
            <person name="Anderson W.W."/>
            <person name="Aquadro C.F."/>
            <person name="Ardell D.H."/>
            <person name="Arguello R."/>
            <person name="Artieri C.G."/>
            <person name="Barbash D.A."/>
            <person name="Barker D."/>
            <person name="Barsanti P."/>
            <person name="Batterham P."/>
            <person name="Batzoglou S."/>
            <person name="Begun D."/>
            <person name="Bhutkar A."/>
            <person name="Blanco E."/>
            <person name="Bosak S.A."/>
            <person name="Bradley R.K."/>
            <person name="Brand A.D."/>
            <person name="Brent M.R."/>
            <person name="Brooks A.N."/>
            <person name="Brown R.H."/>
            <person name="Butlin R.K."/>
            <person name="Caggese C."/>
            <person name="Calvi B.R."/>
            <person name="Bernardo de Carvalho A."/>
            <person name="Caspi A."/>
            <person name="Castrezana S."/>
            <person name="Celniker S.E."/>
            <person name="Chang J.L."/>
            <person name="Chapple C."/>
            <person name="Chatterji S."/>
            <person name="Chinwalla A."/>
            <person name="Civetta A."/>
            <person name="Clifton S.W."/>
            <person name="Comeron J.M."/>
            <person name="Costello J.C."/>
            <person name="Coyne J.A."/>
            <person name="Daub J."/>
            <person name="David R.G."/>
            <person name="Delcher A.L."/>
            <person name="Delehaunty K."/>
            <person name="Do C.B."/>
            <person name="Ebling H."/>
            <person name="Edwards K."/>
            <person name="Eickbush T."/>
            <person name="Evans J.D."/>
            <person name="Filipski A."/>
            <person name="Findeiss S."/>
            <person name="Freyhult E."/>
            <person name="Fulton L."/>
            <person name="Fulton R."/>
            <person name="Garcia A.C."/>
            <person name="Gardiner A."/>
            <person name="Garfield D.A."/>
            <person name="Garvin B.E."/>
            <person name="Gibson G."/>
            <person name="Gilbert D."/>
            <person name="Gnerre S."/>
            <person name="Godfrey J."/>
            <person name="Good R."/>
            <person name="Gotea V."/>
            <person name="Gravely B."/>
            <person name="Greenberg A.J."/>
            <person name="Griffiths-Jones S."/>
            <person name="Gross S."/>
            <person name="Guigo R."/>
            <person name="Gustafson E.A."/>
            <person name="Haerty W."/>
            <person name="Hahn M.W."/>
            <person name="Halligan D.L."/>
            <person name="Halpern A.L."/>
            <person name="Halter G.M."/>
            <person name="Han M.V."/>
            <person name="Heger A."/>
            <person name="Hillier L."/>
            <person name="Hinrichs A.S."/>
            <person name="Holmes I."/>
            <person name="Hoskins R.A."/>
            <person name="Hubisz M.J."/>
            <person name="Hultmark D."/>
            <person name="Huntley M.A."/>
            <person name="Jaffe D.B."/>
            <person name="Jagadeeshan S."/>
            <person name="Jeck W.R."/>
            <person name="Johnson J."/>
            <person name="Jones C.D."/>
            <person name="Jordan W.C."/>
            <person name="Karpen G.H."/>
            <person name="Kataoka E."/>
            <person name="Keightley P.D."/>
            <person name="Kheradpour P."/>
            <person name="Kirkness E.F."/>
            <person name="Koerich L.B."/>
            <person name="Kristiansen K."/>
            <person name="Kudrna D."/>
            <person name="Kulathinal R.J."/>
            <person name="Kumar S."/>
            <person name="Kwok R."/>
            <person name="Lander E."/>
            <person name="Langley C.H."/>
            <person name="Lapoint R."/>
            <person name="Lazzaro B.P."/>
            <person name="Lee S.J."/>
            <person name="Levesque L."/>
            <person name="Li R."/>
            <person name="Lin C.F."/>
            <person name="Lin M.F."/>
            <person name="Lindblad-Toh K."/>
            <person name="Llopart A."/>
            <person name="Long M."/>
            <person name="Low L."/>
            <person name="Lozovsky E."/>
            <person name="Lu J."/>
            <person name="Luo M."/>
            <person name="Machado C.A."/>
            <person name="Makalowski W."/>
            <person name="Marzo M."/>
            <person name="Matsuda M."/>
            <person name="Matzkin L."/>
            <person name="McAllister B."/>
            <person name="McBride C.S."/>
            <person name="McKernan B."/>
            <person name="McKernan K."/>
            <person name="Mendez-Lago M."/>
            <person name="Minx P."/>
            <person name="Mollenhauer M.U."/>
            <person name="Montooth K."/>
            <person name="Mount S.M."/>
            <person name="Mu X."/>
            <person name="Myers E."/>
            <person name="Negre B."/>
            <person name="Newfeld S."/>
            <person name="Nielsen R."/>
            <person name="Noor M.A."/>
            <person name="O'Grady P."/>
            <person name="Pachter L."/>
            <person name="Papaceit M."/>
            <person name="Parisi M.J."/>
            <person name="Parisi M."/>
            <person name="Parts L."/>
            <person name="Pedersen J.S."/>
            <person name="Pesole G."/>
            <person name="Phillippy A.M."/>
            <person name="Ponting C.P."/>
            <person name="Pop M."/>
            <person name="Porcelli D."/>
            <person name="Powell J.R."/>
            <person name="Prohaska S."/>
            <person name="Pruitt K."/>
            <person name="Puig M."/>
            <person name="Quesneville H."/>
            <person name="Ram K.R."/>
            <person name="Rand D."/>
            <person name="Rasmussen M.D."/>
            <person name="Reed L.K."/>
            <person name="Reenan R."/>
            <person name="Reily A."/>
            <person name="Remington K.A."/>
            <person name="Rieger T.T."/>
            <person name="Ritchie M.G."/>
            <person name="Robin C."/>
            <person name="Rogers Y.H."/>
            <person name="Rohde C."/>
            <person name="Rozas J."/>
            <person name="Rubenfield M.J."/>
            <person name="Ruiz A."/>
            <person name="Russo S."/>
            <person name="Salzberg S.L."/>
            <person name="Sanchez-Gracia A."/>
            <person name="Saranga D.J."/>
            <person name="Sato H."/>
            <person name="Schaeffer S.W."/>
            <person name="Schatz M.C."/>
            <person name="Schlenke T."/>
            <person name="Schwartz R."/>
            <person name="Segarra C."/>
            <person name="Singh R.S."/>
            <person name="Sirot L."/>
            <person name="Sirota M."/>
            <person name="Sisneros N.B."/>
            <person name="Smith C.D."/>
            <person name="Smith T.F."/>
            <person name="Spieth J."/>
            <person name="Stage D.E."/>
            <person name="Stark A."/>
            <person name="Stephan W."/>
            <person name="Strausberg R.L."/>
            <person name="Strempel S."/>
            <person name="Sturgill D."/>
            <person name="Sutton G."/>
            <person name="Sutton G.G."/>
            <person name="Tao W."/>
            <person name="Teichmann S."/>
            <person name="Tobari Y.N."/>
            <person name="Tomimura Y."/>
            <person name="Tsolas J.M."/>
            <person name="Valente V.L."/>
            <person name="Venter E."/>
            <person name="Venter J.C."/>
            <person name="Vicario S."/>
            <person name="Vieira F.G."/>
            <person name="Vilella A.J."/>
            <person name="Villasante A."/>
            <person name="Walenz B."/>
            <person name="Wang J."/>
            <person name="Wasserman M."/>
            <person name="Watts T."/>
            <person name="Wilson D."/>
            <person name="Wilson R.K."/>
            <person name="Wing R.A."/>
            <person name="Wolfner M.F."/>
            <person name="Wong A."/>
            <person name="Wong G.K."/>
            <person name="Wu C.I."/>
            <person name="Wu G."/>
            <person name="Yamamoto D."/>
            <person name="Yang H.P."/>
            <person name="Yang S.P."/>
            <person name="Yorke J.A."/>
            <person name="Yoshida K."/>
            <person name="Zdobnov E."/>
            <person name="Zhang P."/>
            <person name="Zhang Y."/>
            <person name="Zimin A.V."/>
            <person name="Baldwin J."/>
            <person name="Abdouelleil A."/>
            <person name="Abdulkadir J."/>
            <person name="Abebe A."/>
            <person name="Abera B."/>
            <person name="Abreu J."/>
            <person name="Acer S.C."/>
            <person name="Aftuck L."/>
            <person name="Alexander A."/>
            <person name="An P."/>
            <person name="Anderson E."/>
            <person name="Anderson S."/>
            <person name="Arachi H."/>
            <person name="Azer M."/>
            <person name="Bachantsang P."/>
            <person name="Barry A."/>
            <person name="Bayul T."/>
            <person name="Berlin A."/>
            <person name="Bessette D."/>
            <person name="Bloom T."/>
            <person name="Blye J."/>
            <person name="Boguslavskiy L."/>
            <person name="Bonnet C."/>
            <person name="Boukhgalter B."/>
            <person name="Bourzgui I."/>
            <person name="Brown A."/>
            <person name="Cahill P."/>
            <person name="Channer S."/>
            <person name="Cheshatsang Y."/>
            <person name="Chuda L."/>
            <person name="Citroen M."/>
            <person name="Collymore A."/>
            <person name="Cooke P."/>
            <person name="Costello M."/>
            <person name="D'Aco K."/>
            <person name="Daza R."/>
            <person name="De Haan G."/>
            <person name="DeGray S."/>
            <person name="DeMaso C."/>
            <person name="Dhargay N."/>
            <person name="Dooley K."/>
            <person name="Dooley E."/>
            <person name="Doricent M."/>
            <person name="Dorje P."/>
            <person name="Dorjee K."/>
            <person name="Dupes A."/>
            <person name="Elong R."/>
            <person name="Falk J."/>
            <person name="Farina A."/>
            <person name="Faro S."/>
            <person name="Ferguson D."/>
            <person name="Fisher S."/>
            <person name="Foley C.D."/>
            <person name="Franke A."/>
            <person name="Friedrich D."/>
            <person name="Gadbois L."/>
            <person name="Gearin G."/>
            <person name="Gearin C.R."/>
            <person name="Giannoukos G."/>
            <person name="Goode T."/>
            <person name="Graham J."/>
            <person name="Grandbois E."/>
            <person name="Grewal S."/>
            <person name="Gyaltsen K."/>
            <person name="Hafez N."/>
            <person name="Hagos B."/>
            <person name="Hall J."/>
            <person name="Henson C."/>
            <person name="Hollinger A."/>
            <person name="Honan T."/>
            <person name="Huard M.D."/>
            <person name="Hughes L."/>
            <person name="Hurhula B."/>
            <person name="Husby M.E."/>
            <person name="Kamat A."/>
            <person name="Kanga B."/>
            <person name="Kashin S."/>
            <person name="Khazanovich D."/>
            <person name="Kisner P."/>
            <person name="Lance K."/>
            <person name="Lara M."/>
            <person name="Lee W."/>
            <person name="Lennon N."/>
            <person name="Letendre F."/>
            <person name="LeVine R."/>
            <person name="Lipovsky A."/>
            <person name="Liu X."/>
            <person name="Liu J."/>
            <person name="Liu S."/>
            <person name="Lokyitsang T."/>
            <person name="Lokyitsang Y."/>
            <person name="Lubonja R."/>
            <person name="Lui A."/>
            <person name="MacDonald P."/>
            <person name="Magnisalis V."/>
            <person name="Maru K."/>
            <person name="Matthews C."/>
            <person name="McCusker W."/>
            <person name="McDonough S."/>
            <person name="Mehta T."/>
            <person name="Meldrim J."/>
            <person name="Meneus L."/>
            <person name="Mihai O."/>
            <person name="Mihalev A."/>
            <person name="Mihova T."/>
            <person name="Mittelman R."/>
            <person name="Mlenga V."/>
            <person name="Montmayeur A."/>
            <person name="Mulrain L."/>
            <person name="Navidi A."/>
            <person name="Naylor J."/>
            <person name="Negash T."/>
            <person name="Nguyen T."/>
            <person name="Nguyen N."/>
            <person name="Nicol R."/>
            <person name="Norbu C."/>
            <person name="Norbu N."/>
            <person name="Novod N."/>
            <person name="O'Neill B."/>
            <person name="Osman S."/>
            <person name="Markiewicz E."/>
            <person name="Oyono O.L."/>
            <person name="Patti C."/>
            <person name="Phunkhang P."/>
            <person name="Pierre F."/>
            <person name="Priest M."/>
            <person name="Raghuraman S."/>
            <person name="Rege F."/>
            <person name="Reyes R."/>
            <person name="Rise C."/>
            <person name="Rogov P."/>
            <person name="Ross K."/>
            <person name="Ryan E."/>
            <person name="Settipalli S."/>
            <person name="Shea T."/>
            <person name="Sherpa N."/>
            <person name="Shi L."/>
            <person name="Shih D."/>
            <person name="Sparrow T."/>
            <person name="Spaulding J."/>
            <person name="Stalker J."/>
            <person name="Stange-Thomann N."/>
            <person name="Stavropoulos S."/>
            <person name="Stone C."/>
            <person name="Strader C."/>
            <person name="Tesfaye S."/>
            <person name="Thomson T."/>
            <person name="Thoulutsang Y."/>
            <person name="Thoulutsang D."/>
            <person name="Topham K."/>
            <person name="Topping I."/>
            <person name="Tsamla T."/>
            <person name="Vassiliev H."/>
            <person name="Vo A."/>
            <person name="Wangchuk T."/>
            <person name="Wangdi T."/>
            <person name="Weiand M."/>
            <person name="Wilkinson J."/>
            <person name="Wilson A."/>
            <person name="Yadav S."/>
            <person name="Young G."/>
            <person name="Yu Q."/>
            <person name="Zembek L."/>
            <person name="Zhong D."/>
            <person name="Zimmer A."/>
            <person name="Zwirko Z."/>
            <person name="Jaffe D.B."/>
            <person name="Alvarez P."/>
            <person name="Brockman W."/>
            <person name="Butler J."/>
            <person name="Chin C."/>
            <person name="Gnerre S."/>
            <person name="Grabherr M."/>
            <person name="Kleber M."/>
            <person name="Mauceli E."/>
            <person name="MacCallum I."/>
        </authorList>
    </citation>
    <scope>NUCLEOTIDE SEQUENCE [LARGE SCALE GENOMIC DNA]</scope>
    <source>
        <strain evidence="2">MSH-3 / Tucson 14011-0111.49</strain>
    </source>
</reference>
<dbReference type="AlphaFoldDB" id="B4IRX3"/>
<evidence type="ECO:0000313" key="2">
    <source>
        <dbReference type="Proteomes" id="UP000008744"/>
    </source>
</evidence>
<evidence type="ECO:0000313" key="1">
    <source>
        <dbReference type="EMBL" id="EDW39499.1"/>
    </source>
</evidence>
<accession>B4IRX3</accession>
<name>B4IRX3_DROPE</name>
<sequence length="64" mass="6440">MATTGAGQRLMKITDKQPHDGVVVVRTAAAAAAAATGECFMLHAPPCHAQAGGAAEQVAGRRNV</sequence>
<proteinExistence type="predicted"/>